<proteinExistence type="predicted"/>
<feature type="region of interest" description="Disordered" evidence="1">
    <location>
        <begin position="77"/>
        <end position="99"/>
    </location>
</feature>
<name>A0AAU9TZH1_EUPED</name>
<organism evidence="2 3">
    <name type="scientific">Euphydryas editha</name>
    <name type="common">Edith's checkerspot</name>
    <dbReference type="NCBI Taxonomy" id="104508"/>
    <lineage>
        <taxon>Eukaryota</taxon>
        <taxon>Metazoa</taxon>
        <taxon>Ecdysozoa</taxon>
        <taxon>Arthropoda</taxon>
        <taxon>Hexapoda</taxon>
        <taxon>Insecta</taxon>
        <taxon>Pterygota</taxon>
        <taxon>Neoptera</taxon>
        <taxon>Endopterygota</taxon>
        <taxon>Lepidoptera</taxon>
        <taxon>Glossata</taxon>
        <taxon>Ditrysia</taxon>
        <taxon>Papilionoidea</taxon>
        <taxon>Nymphalidae</taxon>
        <taxon>Nymphalinae</taxon>
        <taxon>Euphydryas</taxon>
    </lineage>
</organism>
<dbReference type="EMBL" id="CAKOGL010000010">
    <property type="protein sequence ID" value="CAH2090945.1"/>
    <property type="molecule type" value="Genomic_DNA"/>
</dbReference>
<protein>
    <recommendedName>
        <fullName evidence="4">Reverse transcriptase</fullName>
    </recommendedName>
</protein>
<accession>A0AAU9TZH1</accession>
<evidence type="ECO:0000313" key="3">
    <source>
        <dbReference type="Proteomes" id="UP001153954"/>
    </source>
</evidence>
<comment type="caution">
    <text evidence="2">The sequence shown here is derived from an EMBL/GenBank/DDBJ whole genome shotgun (WGS) entry which is preliminary data.</text>
</comment>
<evidence type="ECO:0000256" key="1">
    <source>
        <dbReference type="SAM" id="MobiDB-lite"/>
    </source>
</evidence>
<evidence type="ECO:0000313" key="2">
    <source>
        <dbReference type="EMBL" id="CAH2090945.1"/>
    </source>
</evidence>
<dbReference type="Proteomes" id="UP001153954">
    <property type="component" value="Unassembled WGS sequence"/>
</dbReference>
<reference evidence="2" key="1">
    <citation type="submission" date="2022-03" db="EMBL/GenBank/DDBJ databases">
        <authorList>
            <person name="Tunstrom K."/>
        </authorList>
    </citation>
    <scope>NUCLEOTIDE SEQUENCE</scope>
</reference>
<gene>
    <name evidence="2" type="ORF">EEDITHA_LOCUS6851</name>
</gene>
<sequence length="209" mass="24157">MPHQPFDDAPVLSRFRSFSSYNQIVATNRMQRLLDLFDKWRMAVNVGKTAALLTGNHRPLRRLTLRGQDIRVEELSKVPLQPEATHDSNRQQGGSSCSGGLDEALRRLPMKTKLMIYGAYIRLRLTYVAPAWYALCSTYHARRLQIQQNRCLQMIVEALRYVRDDVVHRDTRTPTVEEYVRHLARTIFARADKGACVHLHERSGQVRKS</sequence>
<dbReference type="AlphaFoldDB" id="A0AAU9TZH1"/>
<keyword evidence="3" id="KW-1185">Reference proteome</keyword>
<evidence type="ECO:0008006" key="4">
    <source>
        <dbReference type="Google" id="ProtNLM"/>
    </source>
</evidence>